<proteinExistence type="predicted"/>
<protein>
    <recommendedName>
        <fullName evidence="1">DUF58 domain-containing protein</fullName>
    </recommendedName>
</protein>
<organism evidence="2 3">
    <name type="scientific">Candidatus Sungbacteria bacterium RIFCSPHIGHO2_02_FULL_47_11</name>
    <dbReference type="NCBI Taxonomy" id="1802270"/>
    <lineage>
        <taxon>Bacteria</taxon>
        <taxon>Candidatus Sungiibacteriota</taxon>
    </lineage>
</organism>
<comment type="caution">
    <text evidence="2">The sequence shown here is derived from an EMBL/GenBank/DDBJ whole genome shotgun (WGS) entry which is preliminary data.</text>
</comment>
<dbReference type="EMBL" id="MHQI01000051">
    <property type="protein sequence ID" value="OGZ98980.1"/>
    <property type="molecule type" value="Genomic_DNA"/>
</dbReference>
<reference evidence="2 3" key="1">
    <citation type="journal article" date="2016" name="Nat. Commun.">
        <title>Thousands of microbial genomes shed light on interconnected biogeochemical processes in an aquifer system.</title>
        <authorList>
            <person name="Anantharaman K."/>
            <person name="Brown C.T."/>
            <person name="Hug L.A."/>
            <person name="Sharon I."/>
            <person name="Castelle C.J."/>
            <person name="Probst A.J."/>
            <person name="Thomas B.C."/>
            <person name="Singh A."/>
            <person name="Wilkins M.J."/>
            <person name="Karaoz U."/>
            <person name="Brodie E.L."/>
            <person name="Williams K.H."/>
            <person name="Hubbard S.S."/>
            <person name="Banfield J.F."/>
        </authorList>
    </citation>
    <scope>NUCLEOTIDE SEQUENCE [LARGE SCALE GENOMIC DNA]</scope>
</reference>
<dbReference type="Proteomes" id="UP000179023">
    <property type="component" value="Unassembled WGS sequence"/>
</dbReference>
<dbReference type="Pfam" id="PF01882">
    <property type="entry name" value="DUF58"/>
    <property type="match status" value="1"/>
</dbReference>
<dbReference type="InterPro" id="IPR002881">
    <property type="entry name" value="DUF58"/>
</dbReference>
<name>A0A1G2KKK1_9BACT</name>
<evidence type="ECO:0000313" key="2">
    <source>
        <dbReference type="EMBL" id="OGZ98980.1"/>
    </source>
</evidence>
<dbReference type="AlphaFoldDB" id="A0A1G2KKK1"/>
<evidence type="ECO:0000313" key="3">
    <source>
        <dbReference type="Proteomes" id="UP000179023"/>
    </source>
</evidence>
<dbReference type="PANTHER" id="PTHR33608:SF6">
    <property type="entry name" value="BLL2464 PROTEIN"/>
    <property type="match status" value="1"/>
</dbReference>
<feature type="domain" description="DUF58" evidence="1">
    <location>
        <begin position="44"/>
        <end position="150"/>
    </location>
</feature>
<dbReference type="STRING" id="1802270.A3C07_03830"/>
<gene>
    <name evidence="2" type="ORF">A3C07_03830</name>
</gene>
<accession>A0A1G2KKK1</accession>
<sequence length="286" mass="33145">MRLDSFLQKPSRLVRLEIGRVIEEFKSGIHGSALSGPGVEFHKLREYEPADQLSQIDWMASARISEDDSEFLSREFLPEREIGVICAIDDSQTMRQLPRKQECATTLMWLFALSAFQFQDKFRLVLFGDEGVRSSDWVYGEEDLERVFWEKSSARLPAFVRDLNPKNTLIVVISDFNQFSVDSVRQLMRVSWSEKNLRSIFFGLDEWTGFRAHAWSASFFDPVSRAIRILRLGRRGDVSEEAKAQEDLFSEVRKIIRPFQIPFISVPLIAEPLKEVRRGLLKEGFE</sequence>
<dbReference type="PANTHER" id="PTHR33608">
    <property type="entry name" value="BLL2464 PROTEIN"/>
    <property type="match status" value="1"/>
</dbReference>
<evidence type="ECO:0000259" key="1">
    <source>
        <dbReference type="Pfam" id="PF01882"/>
    </source>
</evidence>